<protein>
    <submittedName>
        <fullName evidence="2">Uncharacterized protein</fullName>
    </submittedName>
</protein>
<dbReference type="EMBL" id="ML121556">
    <property type="protein sequence ID" value="RPB21841.1"/>
    <property type="molecule type" value="Genomic_DNA"/>
</dbReference>
<evidence type="ECO:0000256" key="1">
    <source>
        <dbReference type="SAM" id="MobiDB-lite"/>
    </source>
</evidence>
<evidence type="ECO:0000313" key="2">
    <source>
        <dbReference type="EMBL" id="RPB21841.1"/>
    </source>
</evidence>
<organism evidence="2 3">
    <name type="scientific">Terfezia boudieri ATCC MYA-4762</name>
    <dbReference type="NCBI Taxonomy" id="1051890"/>
    <lineage>
        <taxon>Eukaryota</taxon>
        <taxon>Fungi</taxon>
        <taxon>Dikarya</taxon>
        <taxon>Ascomycota</taxon>
        <taxon>Pezizomycotina</taxon>
        <taxon>Pezizomycetes</taxon>
        <taxon>Pezizales</taxon>
        <taxon>Pezizaceae</taxon>
        <taxon>Terfezia</taxon>
    </lineage>
</organism>
<reference evidence="2 3" key="1">
    <citation type="journal article" date="2018" name="Nat. Ecol. Evol.">
        <title>Pezizomycetes genomes reveal the molecular basis of ectomycorrhizal truffle lifestyle.</title>
        <authorList>
            <person name="Murat C."/>
            <person name="Payen T."/>
            <person name="Noel B."/>
            <person name="Kuo A."/>
            <person name="Morin E."/>
            <person name="Chen J."/>
            <person name="Kohler A."/>
            <person name="Krizsan K."/>
            <person name="Balestrini R."/>
            <person name="Da Silva C."/>
            <person name="Montanini B."/>
            <person name="Hainaut M."/>
            <person name="Levati E."/>
            <person name="Barry K.W."/>
            <person name="Belfiori B."/>
            <person name="Cichocki N."/>
            <person name="Clum A."/>
            <person name="Dockter R.B."/>
            <person name="Fauchery L."/>
            <person name="Guy J."/>
            <person name="Iotti M."/>
            <person name="Le Tacon F."/>
            <person name="Lindquist E.A."/>
            <person name="Lipzen A."/>
            <person name="Malagnac F."/>
            <person name="Mello A."/>
            <person name="Molinier V."/>
            <person name="Miyauchi S."/>
            <person name="Poulain J."/>
            <person name="Riccioni C."/>
            <person name="Rubini A."/>
            <person name="Sitrit Y."/>
            <person name="Splivallo R."/>
            <person name="Traeger S."/>
            <person name="Wang M."/>
            <person name="Zifcakova L."/>
            <person name="Wipf D."/>
            <person name="Zambonelli A."/>
            <person name="Paolocci F."/>
            <person name="Nowrousian M."/>
            <person name="Ottonello S."/>
            <person name="Baldrian P."/>
            <person name="Spatafora J.W."/>
            <person name="Henrissat B."/>
            <person name="Nagy L.G."/>
            <person name="Aury J.M."/>
            <person name="Wincker P."/>
            <person name="Grigoriev I.V."/>
            <person name="Bonfante P."/>
            <person name="Martin F.M."/>
        </authorList>
    </citation>
    <scope>NUCLEOTIDE SEQUENCE [LARGE SCALE GENOMIC DNA]</scope>
    <source>
        <strain evidence="2 3">ATCC MYA-4762</strain>
    </source>
</reference>
<sequence>MPIMKEFRCDSQVEEAQLWDLREQALRGTSSPSNGGDEVVDTPKPILIVHHQWKDVKTKHSEGAGSRKSISGPASASKPENADNESTTPSSLTEDVSIFFPPPLQLHTSQSTCDTGRPRAPARRPVPSFLWPELTKSHARKPSHFFPLAKVNKPEPPLVAKRGDTSYRGIPVAGLLEAAEISALDKVYDEWRHGRARKSPRCDQLSVASLLNPIAETGGDDLDMIYE</sequence>
<dbReference type="AlphaFoldDB" id="A0A3N4LMC7"/>
<name>A0A3N4LMC7_9PEZI</name>
<feature type="compositionally biased region" description="Polar residues" evidence="1">
    <location>
        <begin position="84"/>
        <end position="94"/>
    </location>
</feature>
<dbReference type="Proteomes" id="UP000267821">
    <property type="component" value="Unassembled WGS sequence"/>
</dbReference>
<gene>
    <name evidence="2" type="ORF">L211DRAFT_888304</name>
</gene>
<evidence type="ECO:0000313" key="3">
    <source>
        <dbReference type="Proteomes" id="UP000267821"/>
    </source>
</evidence>
<feature type="region of interest" description="Disordered" evidence="1">
    <location>
        <begin position="54"/>
        <end position="125"/>
    </location>
</feature>
<dbReference type="OrthoDB" id="10507810at2759"/>
<proteinExistence type="predicted"/>
<dbReference type="InParanoid" id="A0A3N4LMC7"/>
<keyword evidence="3" id="KW-1185">Reference proteome</keyword>
<accession>A0A3N4LMC7</accession>